<feature type="domain" description="DUF4910" evidence="3">
    <location>
        <begin position="2"/>
        <end position="340"/>
    </location>
</feature>
<evidence type="ECO:0000313" key="4">
    <source>
        <dbReference type="EMBL" id="CAB5009736.1"/>
    </source>
</evidence>
<organism evidence="4">
    <name type="scientific">freshwater metagenome</name>
    <dbReference type="NCBI Taxonomy" id="449393"/>
    <lineage>
        <taxon>unclassified sequences</taxon>
        <taxon>metagenomes</taxon>
        <taxon>ecological metagenomes</taxon>
    </lineage>
</organism>
<evidence type="ECO:0000259" key="1">
    <source>
        <dbReference type="Pfam" id="PF09940"/>
    </source>
</evidence>
<dbReference type="Gene3D" id="3.50.30.90">
    <property type="match status" value="1"/>
</dbReference>
<dbReference type="Gene3D" id="1.10.10.10">
    <property type="entry name" value="Winged helix-like DNA-binding domain superfamily/Winged helix DNA-binding domain"/>
    <property type="match status" value="1"/>
</dbReference>
<dbReference type="InterPro" id="IPR012353">
    <property type="entry name" value="UCP015244"/>
</dbReference>
<reference evidence="4" key="1">
    <citation type="submission" date="2020-05" db="EMBL/GenBank/DDBJ databases">
        <authorList>
            <person name="Chiriac C."/>
            <person name="Salcher M."/>
            <person name="Ghai R."/>
            <person name="Kavagutti S V."/>
        </authorList>
    </citation>
    <scope>NUCLEOTIDE SEQUENCE</scope>
</reference>
<sequence length="424" mass="47293">MHGLATRLFPICRSITGDGVRETLEILGDYLPGLNVVEVASGTQAFDWTVPDEWNIRGAYLVGPDGQRVVDFADSNVHVVNYSVPVDVELSLEQLQEHLHSDELLPEAIPYVTSYYNRNWGFCLPHGQRVSLADGTYRAVIDSTLEPGHLTYGEYVIPGESDEEVFISTYICHPSLANNELSGPVVAVGVARWLMSLPKRRYTYRFVFVPESIGAITYTSRNLEHLREHVIAGFNLTCIGDDGDYSYLASRLGNLPLDRIARRVLATRSPAVEYSYLDRGSDERTYCAPGIDLPLVSLMRTKYGAYREYHTSLDDLTVITPTGLQGGLDLVRDCIKALDSSEYYQTTVLAEPQLGKRGLYHAMHARTVADIVLLRTHVLTYADGQHSVQDMADLFGLPLEEVQEVVQELVEHDLLVKLPGMRAS</sequence>
<dbReference type="EMBL" id="CAFBPA010000148">
    <property type="protein sequence ID" value="CAB5009736.1"/>
    <property type="molecule type" value="Genomic_DNA"/>
</dbReference>
<dbReference type="InterPro" id="IPR032589">
    <property type="entry name" value="DUF4910"/>
</dbReference>
<feature type="domain" description="DUF2172" evidence="1">
    <location>
        <begin position="53"/>
        <end position="144"/>
    </location>
</feature>
<dbReference type="InterPro" id="IPR032610">
    <property type="entry name" value="DUF2172"/>
</dbReference>
<evidence type="ECO:0000259" key="2">
    <source>
        <dbReference type="Pfam" id="PF16221"/>
    </source>
</evidence>
<dbReference type="InterPro" id="IPR032622">
    <property type="entry name" value="UCP01524_HTH"/>
</dbReference>
<dbReference type="Gene3D" id="3.40.630.10">
    <property type="entry name" value="Zn peptidases"/>
    <property type="match status" value="1"/>
</dbReference>
<dbReference type="Pfam" id="PF09940">
    <property type="entry name" value="DUF2172"/>
    <property type="match status" value="1"/>
</dbReference>
<dbReference type="SUPFAM" id="SSF53187">
    <property type="entry name" value="Zn-dependent exopeptidases"/>
    <property type="match status" value="1"/>
</dbReference>
<dbReference type="Pfam" id="PF16221">
    <property type="entry name" value="HTH_47"/>
    <property type="match status" value="1"/>
</dbReference>
<proteinExistence type="predicted"/>
<accession>A0A6J7PX34</accession>
<dbReference type="InterPro" id="IPR036388">
    <property type="entry name" value="WH-like_DNA-bd_sf"/>
</dbReference>
<dbReference type="AlphaFoldDB" id="A0A6J7PX34"/>
<evidence type="ECO:0000259" key="3">
    <source>
        <dbReference type="Pfam" id="PF16254"/>
    </source>
</evidence>
<gene>
    <name evidence="4" type="ORF">UFOPK4043_00997</name>
</gene>
<protein>
    <submittedName>
        <fullName evidence="4">Unannotated protein</fullName>
    </submittedName>
</protein>
<feature type="domain" description="UCP01524 winged helix-turn-helix" evidence="2">
    <location>
        <begin position="344"/>
        <end position="416"/>
    </location>
</feature>
<dbReference type="PIRSF" id="PIRSF015244">
    <property type="entry name" value="UCP015244"/>
    <property type="match status" value="1"/>
</dbReference>
<name>A0A6J7PX34_9ZZZZ</name>
<dbReference type="Pfam" id="PF16254">
    <property type="entry name" value="DUF4910"/>
    <property type="match status" value="1"/>
</dbReference>